<accession>A0A2U2MW45</accession>
<protein>
    <submittedName>
        <fullName evidence="2">Formiminotransferase-cyclodeaminase</fullName>
    </submittedName>
</protein>
<evidence type="ECO:0000259" key="1">
    <source>
        <dbReference type="Pfam" id="PF04961"/>
    </source>
</evidence>
<dbReference type="Pfam" id="PF04961">
    <property type="entry name" value="FTCD_C"/>
    <property type="match status" value="2"/>
</dbReference>
<dbReference type="GO" id="GO:0016740">
    <property type="term" value="F:transferase activity"/>
    <property type="evidence" value="ECO:0007669"/>
    <property type="project" value="UniProtKB-KW"/>
</dbReference>
<dbReference type="AlphaFoldDB" id="A0A2U2MW45"/>
<keyword evidence="3" id="KW-1185">Reference proteome</keyword>
<dbReference type="InterPro" id="IPR007044">
    <property type="entry name" value="Cyclodeamin/CycHdrlase"/>
</dbReference>
<dbReference type="EMBL" id="QFFI01000050">
    <property type="protein sequence ID" value="PWG61087.1"/>
    <property type="molecule type" value="Genomic_DNA"/>
</dbReference>
<name>A0A2U2MW45_9GAMM</name>
<organism evidence="2 3">
    <name type="scientific">Sediminicurvatus halobius</name>
    <dbReference type="NCBI Taxonomy" id="2182432"/>
    <lineage>
        <taxon>Bacteria</taxon>
        <taxon>Pseudomonadati</taxon>
        <taxon>Pseudomonadota</taxon>
        <taxon>Gammaproteobacteria</taxon>
        <taxon>Chromatiales</taxon>
        <taxon>Ectothiorhodospiraceae</taxon>
        <taxon>Sediminicurvatus</taxon>
    </lineage>
</organism>
<sequence length="191" mass="19060">MPRAQAVAPPREGYAAESAAGLLERLASRHAVPGGGAGAALAVASGAALAAMAARLAGARIPDSGLLVQRLDALRRHALGQIDADAEAVTAMLAGGPAARARICDTPLALAESGAEIAETAARLVREGNPRLAGDAHAALLLAEAGVRVARALLEDTLAARPADPRRARVGRLADRARVAVSAAQGSRGSG</sequence>
<dbReference type="Proteomes" id="UP000245474">
    <property type="component" value="Unassembled WGS sequence"/>
</dbReference>
<dbReference type="SUPFAM" id="SSF101262">
    <property type="entry name" value="Methenyltetrahydrofolate cyclohydrolase-like"/>
    <property type="match status" value="1"/>
</dbReference>
<gene>
    <name evidence="2" type="ORF">DEM34_18170</name>
</gene>
<feature type="domain" description="Cyclodeaminase/cyclohydrolase" evidence="1">
    <location>
        <begin position="20"/>
        <end position="93"/>
    </location>
</feature>
<dbReference type="InterPro" id="IPR036178">
    <property type="entry name" value="Formintransfe-cycloase-like_sf"/>
</dbReference>
<proteinExistence type="predicted"/>
<dbReference type="Gene3D" id="1.20.120.680">
    <property type="entry name" value="Formiminotetrahydrofolate cyclodeaminase monomer, up-and-down helical bundle"/>
    <property type="match status" value="1"/>
</dbReference>
<dbReference type="RefSeq" id="WP_109680246.1">
    <property type="nucleotide sequence ID" value="NZ_CP086615.1"/>
</dbReference>
<keyword evidence="2" id="KW-0808">Transferase</keyword>
<evidence type="ECO:0000313" key="3">
    <source>
        <dbReference type="Proteomes" id="UP000245474"/>
    </source>
</evidence>
<evidence type="ECO:0000313" key="2">
    <source>
        <dbReference type="EMBL" id="PWG61087.1"/>
    </source>
</evidence>
<reference evidence="2 3" key="1">
    <citation type="submission" date="2018-05" db="EMBL/GenBank/DDBJ databases">
        <title>Spiribacter halobius sp. nov., a moderately halophilic bacterium isolated from marine solar saltern.</title>
        <authorList>
            <person name="Zheng W.-S."/>
            <person name="Lu D.-C."/>
            <person name="Du Z.-J."/>
        </authorList>
    </citation>
    <scope>NUCLEOTIDE SEQUENCE [LARGE SCALE GENOMIC DNA]</scope>
    <source>
        <strain evidence="2 3">E85</strain>
    </source>
</reference>
<comment type="caution">
    <text evidence="2">The sequence shown here is derived from an EMBL/GenBank/DDBJ whole genome shotgun (WGS) entry which is preliminary data.</text>
</comment>
<feature type="domain" description="Cyclodeaminase/cyclohydrolase" evidence="1">
    <location>
        <begin position="102"/>
        <end position="151"/>
    </location>
</feature>